<comment type="caution">
    <text evidence="1">The sequence shown here is derived from an EMBL/GenBank/DDBJ whole genome shotgun (WGS) entry which is preliminary data.</text>
</comment>
<dbReference type="Proteomes" id="UP000091857">
    <property type="component" value="Unassembled WGS sequence"/>
</dbReference>
<keyword evidence="2" id="KW-1185">Reference proteome</keyword>
<organism evidence="1 2">
    <name type="scientific">Manihot esculenta</name>
    <name type="common">Cassava</name>
    <name type="synonym">Jatropha manihot</name>
    <dbReference type="NCBI Taxonomy" id="3983"/>
    <lineage>
        <taxon>Eukaryota</taxon>
        <taxon>Viridiplantae</taxon>
        <taxon>Streptophyta</taxon>
        <taxon>Embryophyta</taxon>
        <taxon>Tracheophyta</taxon>
        <taxon>Spermatophyta</taxon>
        <taxon>Magnoliopsida</taxon>
        <taxon>eudicotyledons</taxon>
        <taxon>Gunneridae</taxon>
        <taxon>Pentapetalae</taxon>
        <taxon>rosids</taxon>
        <taxon>fabids</taxon>
        <taxon>Malpighiales</taxon>
        <taxon>Euphorbiaceae</taxon>
        <taxon>Crotonoideae</taxon>
        <taxon>Manihoteae</taxon>
        <taxon>Manihot</taxon>
    </lineage>
</organism>
<reference evidence="2" key="1">
    <citation type="journal article" date="2016" name="Nat. Biotechnol.">
        <title>Sequencing wild and cultivated cassava and related species reveals extensive interspecific hybridization and genetic diversity.</title>
        <authorList>
            <person name="Bredeson J.V."/>
            <person name="Lyons J.B."/>
            <person name="Prochnik S.E."/>
            <person name="Wu G.A."/>
            <person name="Ha C.M."/>
            <person name="Edsinger-Gonzales E."/>
            <person name="Grimwood J."/>
            <person name="Schmutz J."/>
            <person name="Rabbi I.Y."/>
            <person name="Egesi C."/>
            <person name="Nauluvula P."/>
            <person name="Lebot V."/>
            <person name="Ndunguru J."/>
            <person name="Mkamilo G."/>
            <person name="Bart R.S."/>
            <person name="Setter T.L."/>
            <person name="Gleadow R.M."/>
            <person name="Kulakow P."/>
            <person name="Ferguson M.E."/>
            <person name="Rounsley S."/>
            <person name="Rokhsar D.S."/>
        </authorList>
    </citation>
    <scope>NUCLEOTIDE SEQUENCE [LARGE SCALE GENOMIC DNA]</scope>
    <source>
        <strain evidence="2">cv. AM560-2</strain>
    </source>
</reference>
<evidence type="ECO:0000313" key="2">
    <source>
        <dbReference type="Proteomes" id="UP000091857"/>
    </source>
</evidence>
<gene>
    <name evidence="1" type="ORF">MANES_S095306v8</name>
</gene>
<protein>
    <submittedName>
        <fullName evidence="1">Uncharacterized protein</fullName>
    </submittedName>
</protein>
<accession>A0ACB7FW39</accession>
<sequence length="253" mass="28874">MASTVEKSSAPPSNYYHVFFSSRSDDTRKPFIALLYKELERKGFLCFKDNQKLGREKSTQAIESSRFAVVVITESYASSSLCLDELVKIIQWKETRGLSVLPIFYNVDPLEVKEQTGWFAQVFERHENDSSVLEKLQSWREALIKLAFIDGWNSRDWVDDHKLTEEVAKVILKEWILHMPSSDFNGLVGIDSRVEQIQSLLNMGSEDVLFVGLWGMGGIGKTTTARALFNQISNHFEAAHFVANVREESENVQ</sequence>
<name>A0ACB7FW39_MANES</name>
<proteinExistence type="predicted"/>
<dbReference type="EMBL" id="MU251164">
    <property type="protein sequence ID" value="KAG8612206.1"/>
    <property type="molecule type" value="Genomic_DNA"/>
</dbReference>
<evidence type="ECO:0000313" key="1">
    <source>
        <dbReference type="EMBL" id="KAG8612206.1"/>
    </source>
</evidence>